<feature type="domain" description="Major facilitator superfamily (MFS) profile" evidence="5">
    <location>
        <begin position="187"/>
        <end position="407"/>
    </location>
</feature>
<feature type="transmembrane region" description="Helical" evidence="4">
    <location>
        <begin position="286"/>
        <end position="304"/>
    </location>
</feature>
<dbReference type="InterPro" id="IPR011701">
    <property type="entry name" value="MFS"/>
</dbReference>
<keyword evidence="7" id="KW-1185">Reference proteome</keyword>
<evidence type="ECO:0000313" key="6">
    <source>
        <dbReference type="EMBL" id="MST97522.1"/>
    </source>
</evidence>
<dbReference type="Gene3D" id="1.20.1250.20">
    <property type="entry name" value="MFS general substrate transporter like domains"/>
    <property type="match status" value="2"/>
</dbReference>
<sequence>MRNRILNDWNIFLPGRGVRNFFAGVLIYGIAYNCFYGVLNNYLVDIQHFTEWQRGVLEFFRELPGLFLIVILALMHRASEWKILRIGALIALAGVVGLLFVGSSHALLILLVMIWSAGEHIFMPARNSIAMHIARHEKAGASLGLTSSAGFLGQVAGGLFAAGVFFFARRHFPEIPQKTLYNFIWIVIIVLLAAMYLASFPKLTESQQVRRPRLYFSRKFRKFYMLEIFYGARKQIFITFAPFVLILIYGLDTAEMALLVGICAAINIFGGTLIGRLIDKVGYRNVMIYDTVVLFFVCLIYGFADRLFPPGVAVWAVMITYVFDAIISTASMASSIYVREISDSTEEVTATLTTGISVNHLISVLAALLGGWLWTSFGVGFLFIFAAVMALCNTAYALTLPKPKEAQ</sequence>
<dbReference type="Pfam" id="PF07690">
    <property type="entry name" value="MFS_1"/>
    <property type="match status" value="2"/>
</dbReference>
<feature type="transmembrane region" description="Helical" evidence="4">
    <location>
        <begin position="224"/>
        <end position="250"/>
    </location>
</feature>
<comment type="caution">
    <text evidence="6">The sequence shown here is derived from an EMBL/GenBank/DDBJ whole genome shotgun (WGS) entry which is preliminary data.</text>
</comment>
<protein>
    <submittedName>
        <fullName evidence="6">MFS transporter</fullName>
    </submittedName>
</protein>
<keyword evidence="3 4" id="KW-0472">Membrane</keyword>
<feature type="transmembrane region" description="Helical" evidence="4">
    <location>
        <begin position="350"/>
        <end position="374"/>
    </location>
</feature>
<name>A0A844G3M0_9BACT</name>
<evidence type="ECO:0000256" key="4">
    <source>
        <dbReference type="SAM" id="Phobius"/>
    </source>
</evidence>
<dbReference type="SUPFAM" id="SSF103473">
    <property type="entry name" value="MFS general substrate transporter"/>
    <property type="match status" value="2"/>
</dbReference>
<evidence type="ECO:0000313" key="7">
    <source>
        <dbReference type="Proteomes" id="UP000435649"/>
    </source>
</evidence>
<accession>A0A844G3M0</accession>
<dbReference type="GO" id="GO:0022857">
    <property type="term" value="F:transmembrane transporter activity"/>
    <property type="evidence" value="ECO:0007669"/>
    <property type="project" value="InterPro"/>
</dbReference>
<feature type="transmembrane region" description="Helical" evidence="4">
    <location>
        <begin position="143"/>
        <end position="168"/>
    </location>
</feature>
<feature type="transmembrane region" description="Helical" evidence="4">
    <location>
        <begin position="59"/>
        <end position="76"/>
    </location>
</feature>
<feature type="transmembrane region" description="Helical" evidence="4">
    <location>
        <begin position="256"/>
        <end position="274"/>
    </location>
</feature>
<keyword evidence="1 4" id="KW-0812">Transmembrane</keyword>
<dbReference type="PANTHER" id="PTHR23526">
    <property type="entry name" value="INTEGRAL MEMBRANE TRANSPORT PROTEIN-RELATED"/>
    <property type="match status" value="1"/>
</dbReference>
<dbReference type="Proteomes" id="UP000435649">
    <property type="component" value="Unassembled WGS sequence"/>
</dbReference>
<proteinExistence type="predicted"/>
<evidence type="ECO:0000259" key="5">
    <source>
        <dbReference type="PROSITE" id="PS50850"/>
    </source>
</evidence>
<dbReference type="InterPro" id="IPR036259">
    <property type="entry name" value="MFS_trans_sf"/>
</dbReference>
<dbReference type="PROSITE" id="PS50850">
    <property type="entry name" value="MFS"/>
    <property type="match status" value="1"/>
</dbReference>
<organism evidence="6 7">
    <name type="scientific">Victivallis lenta</name>
    <dbReference type="NCBI Taxonomy" id="2606640"/>
    <lineage>
        <taxon>Bacteria</taxon>
        <taxon>Pseudomonadati</taxon>
        <taxon>Lentisphaerota</taxon>
        <taxon>Lentisphaeria</taxon>
        <taxon>Victivallales</taxon>
        <taxon>Victivallaceae</taxon>
        <taxon>Victivallis</taxon>
    </lineage>
</organism>
<feature type="transmembrane region" description="Helical" evidence="4">
    <location>
        <begin position="21"/>
        <end position="39"/>
    </location>
</feature>
<evidence type="ECO:0000256" key="3">
    <source>
        <dbReference type="ARBA" id="ARBA00023136"/>
    </source>
</evidence>
<dbReference type="RefSeq" id="WP_154418440.1">
    <property type="nucleotide sequence ID" value="NZ_VUNS01000010.1"/>
</dbReference>
<dbReference type="EMBL" id="VUNS01000010">
    <property type="protein sequence ID" value="MST97522.1"/>
    <property type="molecule type" value="Genomic_DNA"/>
</dbReference>
<evidence type="ECO:0000256" key="1">
    <source>
        <dbReference type="ARBA" id="ARBA00022692"/>
    </source>
</evidence>
<dbReference type="InterPro" id="IPR020846">
    <property type="entry name" value="MFS_dom"/>
</dbReference>
<gene>
    <name evidence="6" type="ORF">FYJ85_10775</name>
</gene>
<evidence type="ECO:0000256" key="2">
    <source>
        <dbReference type="ARBA" id="ARBA00022989"/>
    </source>
</evidence>
<feature type="transmembrane region" description="Helical" evidence="4">
    <location>
        <begin position="316"/>
        <end position="338"/>
    </location>
</feature>
<dbReference type="PANTHER" id="PTHR23526:SF4">
    <property type="entry name" value="INTEGRAL MEMBRANE TRANSPORT PROTEIN"/>
    <property type="match status" value="1"/>
</dbReference>
<feature type="transmembrane region" description="Helical" evidence="4">
    <location>
        <begin position="380"/>
        <end position="400"/>
    </location>
</feature>
<dbReference type="AlphaFoldDB" id="A0A844G3M0"/>
<reference evidence="6 7" key="1">
    <citation type="submission" date="2019-08" db="EMBL/GenBank/DDBJ databases">
        <title>In-depth cultivation of the pig gut microbiome towards novel bacterial diversity and tailored functional studies.</title>
        <authorList>
            <person name="Wylensek D."/>
            <person name="Hitch T.C.A."/>
            <person name="Clavel T."/>
        </authorList>
    </citation>
    <scope>NUCLEOTIDE SEQUENCE [LARGE SCALE GENOMIC DNA]</scope>
    <source>
        <strain evidence="6 7">BBE-744-WT-12</strain>
    </source>
</reference>
<feature type="transmembrane region" description="Helical" evidence="4">
    <location>
        <begin position="180"/>
        <end position="203"/>
    </location>
</feature>
<feature type="transmembrane region" description="Helical" evidence="4">
    <location>
        <begin position="83"/>
        <end position="100"/>
    </location>
</feature>
<keyword evidence="2 4" id="KW-1133">Transmembrane helix</keyword>
<feature type="transmembrane region" description="Helical" evidence="4">
    <location>
        <begin position="106"/>
        <end position="122"/>
    </location>
</feature>
<dbReference type="InterPro" id="IPR052528">
    <property type="entry name" value="Sugar_transport-like"/>
</dbReference>